<organism evidence="2 3">
    <name type="scientific">Micromonospora craniellae</name>
    <dbReference type="NCBI Taxonomy" id="2294034"/>
    <lineage>
        <taxon>Bacteria</taxon>
        <taxon>Bacillati</taxon>
        <taxon>Actinomycetota</taxon>
        <taxon>Actinomycetes</taxon>
        <taxon>Micromonosporales</taxon>
        <taxon>Micromonosporaceae</taxon>
        <taxon>Micromonospora</taxon>
    </lineage>
</organism>
<dbReference type="InterPro" id="IPR029058">
    <property type="entry name" value="AB_hydrolase_fold"/>
</dbReference>
<sequence>MGHVALFHSVYGLRPAVRDTADRLRAAGHQVHAPDLYGVPAVDTVEEGFALLDRVGQQTVLDRARASLDGLPPDTVLAGFSMGAGVAGAMLTERPDTGGLLLWHGTGGAPADVRPGLAVELHLADPDPYDPPAEVDQWRREMTAVGAHVTVYGYPGAGHLFTDPAVADHDPAADALAWERVLSFLAGR</sequence>
<dbReference type="Pfam" id="PF01738">
    <property type="entry name" value="DLH"/>
    <property type="match status" value="1"/>
</dbReference>
<gene>
    <name evidence="2" type="ORF">D0Q02_12235</name>
</gene>
<keyword evidence="3" id="KW-1185">Reference proteome</keyword>
<dbReference type="EMBL" id="QVFU01000010">
    <property type="protein sequence ID" value="RFS46315.1"/>
    <property type="molecule type" value="Genomic_DNA"/>
</dbReference>
<dbReference type="OrthoDB" id="2834584at2"/>
<dbReference type="AlphaFoldDB" id="A0A372FZU9"/>
<dbReference type="InterPro" id="IPR002925">
    <property type="entry name" value="Dienelactn_hydro"/>
</dbReference>
<proteinExistence type="predicted"/>
<feature type="domain" description="Dienelactone hydrolase" evidence="1">
    <location>
        <begin position="4"/>
        <end position="186"/>
    </location>
</feature>
<dbReference type="PANTHER" id="PTHR46623">
    <property type="entry name" value="CARBOXYMETHYLENEBUTENOLIDASE-RELATED"/>
    <property type="match status" value="1"/>
</dbReference>
<dbReference type="SUPFAM" id="SSF53474">
    <property type="entry name" value="alpha/beta-Hydrolases"/>
    <property type="match status" value="1"/>
</dbReference>
<dbReference type="Gene3D" id="3.40.50.1820">
    <property type="entry name" value="alpha/beta hydrolase"/>
    <property type="match status" value="1"/>
</dbReference>
<dbReference type="Proteomes" id="UP000262621">
    <property type="component" value="Unassembled WGS sequence"/>
</dbReference>
<protein>
    <submittedName>
        <fullName evidence="2">Dienelactone hydrolase family protein</fullName>
    </submittedName>
</protein>
<dbReference type="RefSeq" id="WP_117228197.1">
    <property type="nucleotide sequence ID" value="NZ_CP061725.1"/>
</dbReference>
<comment type="caution">
    <text evidence="2">The sequence shown here is derived from an EMBL/GenBank/DDBJ whole genome shotgun (WGS) entry which is preliminary data.</text>
</comment>
<dbReference type="InterPro" id="IPR051049">
    <property type="entry name" value="Dienelactone_hydrolase-like"/>
</dbReference>
<accession>A0A372FZU9</accession>
<reference evidence="2 3" key="1">
    <citation type="submission" date="2018-08" db="EMBL/GenBank/DDBJ databases">
        <title>Verrucosispora craniellae sp. nov., isolated from a marine sponge in the South China Sea.</title>
        <authorList>
            <person name="Li L."/>
            <person name="Lin H.W."/>
        </authorList>
    </citation>
    <scope>NUCLEOTIDE SEQUENCE [LARGE SCALE GENOMIC DNA]</scope>
    <source>
        <strain evidence="2 3">LHW63014</strain>
    </source>
</reference>
<keyword evidence="2" id="KW-0378">Hydrolase</keyword>
<dbReference type="PANTHER" id="PTHR46623:SF6">
    <property type="entry name" value="ALPHA_BETA-HYDROLASES SUPERFAMILY PROTEIN"/>
    <property type="match status" value="1"/>
</dbReference>
<evidence type="ECO:0000313" key="3">
    <source>
        <dbReference type="Proteomes" id="UP000262621"/>
    </source>
</evidence>
<name>A0A372FZU9_9ACTN</name>
<evidence type="ECO:0000313" key="2">
    <source>
        <dbReference type="EMBL" id="RFS46315.1"/>
    </source>
</evidence>
<evidence type="ECO:0000259" key="1">
    <source>
        <dbReference type="Pfam" id="PF01738"/>
    </source>
</evidence>
<dbReference type="GO" id="GO:0016787">
    <property type="term" value="F:hydrolase activity"/>
    <property type="evidence" value="ECO:0007669"/>
    <property type="project" value="UniProtKB-KW"/>
</dbReference>